<keyword evidence="5 9" id="KW-0812">Transmembrane</keyword>
<dbReference type="PANTHER" id="PTHR42718">
    <property type="entry name" value="MAJOR FACILITATOR SUPERFAMILY MULTIDRUG TRANSPORTER MFSC"/>
    <property type="match status" value="1"/>
</dbReference>
<reference evidence="11 12" key="1">
    <citation type="submission" date="2012-09" db="EMBL/GenBank/DDBJ databases">
        <title>Genome Sequence of Bacillus sp. DW5-4.</title>
        <authorList>
            <person name="Lai Q."/>
            <person name="Liu Y."/>
            <person name="Shao Z."/>
        </authorList>
    </citation>
    <scope>NUCLEOTIDE SEQUENCE [LARGE SCALE GENOMIC DNA]</scope>
    <source>
        <strain evidence="11 12">DW5-4</strain>
    </source>
</reference>
<dbReference type="AlphaFoldDB" id="A0A081LB01"/>
<keyword evidence="3" id="KW-0813">Transport</keyword>
<proteinExistence type="inferred from homology"/>
<comment type="subcellular location">
    <subcellularLocation>
        <location evidence="1">Cell membrane</location>
        <topology evidence="1">Multi-pass membrane protein</topology>
    </subcellularLocation>
</comment>
<feature type="transmembrane region" description="Helical" evidence="9">
    <location>
        <begin position="144"/>
        <end position="165"/>
    </location>
</feature>
<name>A0A081LB01_9BACI</name>
<dbReference type="OrthoDB" id="9816041at2"/>
<feature type="transmembrane region" description="Helical" evidence="9">
    <location>
        <begin position="233"/>
        <end position="250"/>
    </location>
</feature>
<evidence type="ECO:0000256" key="5">
    <source>
        <dbReference type="ARBA" id="ARBA00022692"/>
    </source>
</evidence>
<dbReference type="Gene3D" id="1.20.1250.20">
    <property type="entry name" value="MFS general substrate transporter like domains"/>
    <property type="match status" value="1"/>
</dbReference>
<dbReference type="Gene3D" id="1.20.1720.10">
    <property type="entry name" value="Multidrug resistance protein D"/>
    <property type="match status" value="1"/>
</dbReference>
<dbReference type="RefSeq" id="WP_034321682.1">
    <property type="nucleotide sequence ID" value="NZ_JAVIKA010000011.1"/>
</dbReference>
<protein>
    <submittedName>
        <fullName evidence="11">MFS transporter</fullName>
    </submittedName>
</protein>
<dbReference type="NCBIfam" id="TIGR00711">
    <property type="entry name" value="efflux_EmrB"/>
    <property type="match status" value="1"/>
</dbReference>
<keyword evidence="6 9" id="KW-1133">Transmembrane helix</keyword>
<feature type="domain" description="Major facilitator superfamily (MFS) profile" evidence="10">
    <location>
        <begin position="17"/>
        <end position="511"/>
    </location>
</feature>
<evidence type="ECO:0000256" key="1">
    <source>
        <dbReference type="ARBA" id="ARBA00004651"/>
    </source>
</evidence>
<dbReference type="CDD" id="cd17503">
    <property type="entry name" value="MFS_LmrB_MDR_like"/>
    <property type="match status" value="1"/>
</dbReference>
<evidence type="ECO:0000256" key="4">
    <source>
        <dbReference type="ARBA" id="ARBA00022475"/>
    </source>
</evidence>
<dbReference type="PRINTS" id="PR01036">
    <property type="entry name" value="TCRTETB"/>
</dbReference>
<dbReference type="InterPro" id="IPR020846">
    <property type="entry name" value="MFS_dom"/>
</dbReference>
<feature type="transmembrane region" description="Helical" evidence="9">
    <location>
        <begin position="270"/>
        <end position="295"/>
    </location>
</feature>
<evidence type="ECO:0000259" key="10">
    <source>
        <dbReference type="PROSITE" id="PS50850"/>
    </source>
</evidence>
<dbReference type="EMBL" id="JOTP01000010">
    <property type="protein sequence ID" value="KEP26427.1"/>
    <property type="molecule type" value="Genomic_DNA"/>
</dbReference>
<feature type="transmembrane region" description="Helical" evidence="9">
    <location>
        <begin position="55"/>
        <end position="76"/>
    </location>
</feature>
<dbReference type="SUPFAM" id="SSF103473">
    <property type="entry name" value="MFS general substrate transporter"/>
    <property type="match status" value="1"/>
</dbReference>
<feature type="transmembrane region" description="Helical" evidence="9">
    <location>
        <begin position="364"/>
        <end position="382"/>
    </location>
</feature>
<sequence length="539" mass="59066">MANQPAATKQGTGSLSLLIILMAGLFVAILNQTLLNVAMPHLMTEFNVSATTIQWLTTGYMLVNGVLIPLSAFLITRFGQRSLFLVAMISFTLGTFICGIAPNFSTMLIGRLIQAIGGGILQPLVMTTILFIFPPESRGKGMGIFGLAMMFAPAVGPTLSGYIIEHYSWRIMFYGLVPIGLIVIIAAFFMFKNIVEPKKIKLDTLGAILSIVGFASLLYGVSEAGSDGWTDPIVLSTIIIGAIAIILFIFQQLKADNPMLDFRVFKYSIFSLSSVINIIITVALYTGMFLLPIYLQNLVGFTALQSGLLMLPGALAMLIMSPISGILFDKFGPRPLAIVGMLITVVTTYEFTRLTIDTSYSHIVLMYAVRAFGMSLLMMPVMTAGMNQLPQHLNSHGTAMSNTLRQISGSIGTSLITTIYTNRTTFHYSNMADQTNTADPFFMNSFQTAVSNVMHHMGMTAEAAQKYVSTQLFTKAQVDSNVMGINDAYMWVTLFCAAGVILSLFLRDVRKDKKRKDQQHKKQEMTLLPAPKEANQDAR</sequence>
<evidence type="ECO:0000256" key="9">
    <source>
        <dbReference type="SAM" id="Phobius"/>
    </source>
</evidence>
<dbReference type="GO" id="GO:0005886">
    <property type="term" value="C:plasma membrane"/>
    <property type="evidence" value="ECO:0007669"/>
    <property type="project" value="UniProtKB-SubCell"/>
</dbReference>
<evidence type="ECO:0000256" key="6">
    <source>
        <dbReference type="ARBA" id="ARBA00022989"/>
    </source>
</evidence>
<dbReference type="InterPro" id="IPR036259">
    <property type="entry name" value="MFS_trans_sf"/>
</dbReference>
<keyword evidence="7 9" id="KW-0472">Membrane</keyword>
<evidence type="ECO:0000256" key="3">
    <source>
        <dbReference type="ARBA" id="ARBA00022448"/>
    </source>
</evidence>
<feature type="region of interest" description="Disordered" evidence="8">
    <location>
        <begin position="513"/>
        <end position="539"/>
    </location>
</feature>
<dbReference type="Proteomes" id="UP000028091">
    <property type="component" value="Unassembled WGS sequence"/>
</dbReference>
<evidence type="ECO:0000313" key="11">
    <source>
        <dbReference type="EMBL" id="KEP26427.1"/>
    </source>
</evidence>
<evidence type="ECO:0000313" key="12">
    <source>
        <dbReference type="Proteomes" id="UP000028091"/>
    </source>
</evidence>
<comment type="caution">
    <text evidence="11">The sequence shown here is derived from an EMBL/GenBank/DDBJ whole genome shotgun (WGS) entry which is preliminary data.</text>
</comment>
<keyword evidence="4" id="KW-1003">Cell membrane</keyword>
<evidence type="ECO:0000256" key="2">
    <source>
        <dbReference type="ARBA" id="ARBA00008537"/>
    </source>
</evidence>
<evidence type="ECO:0000256" key="7">
    <source>
        <dbReference type="ARBA" id="ARBA00023136"/>
    </source>
</evidence>
<gene>
    <name evidence="11" type="ORF">BA70_02540</name>
</gene>
<feature type="transmembrane region" description="Helical" evidence="9">
    <location>
        <begin position="488"/>
        <end position="506"/>
    </location>
</feature>
<feature type="transmembrane region" description="Helical" evidence="9">
    <location>
        <begin position="12"/>
        <end position="35"/>
    </location>
</feature>
<comment type="similarity">
    <text evidence="2">Belongs to the major facilitator superfamily. EmrB family.</text>
</comment>
<dbReference type="PANTHER" id="PTHR42718:SF9">
    <property type="entry name" value="MAJOR FACILITATOR SUPERFAMILY MULTIDRUG TRANSPORTER MFSC"/>
    <property type="match status" value="1"/>
</dbReference>
<organism evidence="11 12">
    <name type="scientific">Bacillus zhangzhouensis</name>
    <dbReference type="NCBI Taxonomy" id="1178540"/>
    <lineage>
        <taxon>Bacteria</taxon>
        <taxon>Bacillati</taxon>
        <taxon>Bacillota</taxon>
        <taxon>Bacilli</taxon>
        <taxon>Bacillales</taxon>
        <taxon>Bacillaceae</taxon>
        <taxon>Bacillus</taxon>
    </lineage>
</organism>
<feature type="transmembrane region" description="Helical" evidence="9">
    <location>
        <begin position="83"/>
        <end position="102"/>
    </location>
</feature>
<dbReference type="eggNOG" id="COG2814">
    <property type="taxonomic scope" value="Bacteria"/>
</dbReference>
<dbReference type="Pfam" id="PF07690">
    <property type="entry name" value="MFS_1"/>
    <property type="match status" value="1"/>
</dbReference>
<feature type="transmembrane region" description="Helical" evidence="9">
    <location>
        <begin position="108"/>
        <end position="132"/>
    </location>
</feature>
<feature type="transmembrane region" description="Helical" evidence="9">
    <location>
        <begin position="171"/>
        <end position="190"/>
    </location>
</feature>
<dbReference type="GO" id="GO:0022857">
    <property type="term" value="F:transmembrane transporter activity"/>
    <property type="evidence" value="ECO:0007669"/>
    <property type="project" value="InterPro"/>
</dbReference>
<dbReference type="PROSITE" id="PS50850">
    <property type="entry name" value="MFS"/>
    <property type="match status" value="1"/>
</dbReference>
<dbReference type="InterPro" id="IPR011701">
    <property type="entry name" value="MFS"/>
</dbReference>
<keyword evidence="12" id="KW-1185">Reference proteome</keyword>
<feature type="transmembrane region" description="Helical" evidence="9">
    <location>
        <begin position="202"/>
        <end position="221"/>
    </location>
</feature>
<accession>A0A081LB01</accession>
<evidence type="ECO:0000256" key="8">
    <source>
        <dbReference type="SAM" id="MobiDB-lite"/>
    </source>
</evidence>
<feature type="transmembrane region" description="Helical" evidence="9">
    <location>
        <begin position="307"/>
        <end position="328"/>
    </location>
</feature>
<dbReference type="InterPro" id="IPR004638">
    <property type="entry name" value="EmrB-like"/>
</dbReference>